<organism evidence="1 2">
    <name type="scientific">Bernardetia litoralis (strain ATCC 23117 / DSM 6794 / NBRC 15988 / NCIMB 1366 / Fx l1 / Sio-4)</name>
    <name type="common">Flexibacter litoralis</name>
    <dbReference type="NCBI Taxonomy" id="880071"/>
    <lineage>
        <taxon>Bacteria</taxon>
        <taxon>Pseudomonadati</taxon>
        <taxon>Bacteroidota</taxon>
        <taxon>Cytophagia</taxon>
        <taxon>Cytophagales</taxon>
        <taxon>Bernardetiaceae</taxon>
        <taxon>Bernardetia</taxon>
    </lineage>
</organism>
<dbReference type="KEGG" id="fli:Fleli_1310"/>
<evidence type="ECO:0000313" key="2">
    <source>
        <dbReference type="Proteomes" id="UP000006054"/>
    </source>
</evidence>
<protein>
    <submittedName>
        <fullName evidence="1">Uncharacterized protein</fullName>
    </submittedName>
</protein>
<keyword evidence="2" id="KW-1185">Reference proteome</keyword>
<dbReference type="EMBL" id="CP003345">
    <property type="protein sequence ID" value="AFM03742.1"/>
    <property type="molecule type" value="Genomic_DNA"/>
</dbReference>
<dbReference type="RefSeq" id="WP_014797199.1">
    <property type="nucleotide sequence ID" value="NC_018018.1"/>
</dbReference>
<dbReference type="PROSITE" id="PS51257">
    <property type="entry name" value="PROKAR_LIPOPROTEIN"/>
    <property type="match status" value="1"/>
</dbReference>
<dbReference type="PATRIC" id="fig|880071.3.peg.1284"/>
<dbReference type="Proteomes" id="UP000006054">
    <property type="component" value="Chromosome"/>
</dbReference>
<reference evidence="2" key="1">
    <citation type="submission" date="2012-06" db="EMBL/GenBank/DDBJ databases">
        <title>The complete genome of Flexibacter litoralis DSM 6794.</title>
        <authorList>
            <person name="Lucas S."/>
            <person name="Copeland A."/>
            <person name="Lapidus A."/>
            <person name="Glavina del Rio T."/>
            <person name="Dalin E."/>
            <person name="Tice H."/>
            <person name="Bruce D."/>
            <person name="Goodwin L."/>
            <person name="Pitluck S."/>
            <person name="Peters L."/>
            <person name="Ovchinnikova G."/>
            <person name="Lu M."/>
            <person name="Kyrpides N."/>
            <person name="Mavromatis K."/>
            <person name="Ivanova N."/>
            <person name="Brettin T."/>
            <person name="Detter J.C."/>
            <person name="Han C."/>
            <person name="Larimer F."/>
            <person name="Land M."/>
            <person name="Hauser L."/>
            <person name="Markowitz V."/>
            <person name="Cheng J.-F."/>
            <person name="Hugenholtz P."/>
            <person name="Woyke T."/>
            <person name="Wu D."/>
            <person name="Spring S."/>
            <person name="Lang E."/>
            <person name="Kopitz M."/>
            <person name="Brambilla E."/>
            <person name="Klenk H.-P."/>
            <person name="Eisen J.A."/>
        </authorList>
    </citation>
    <scope>NUCLEOTIDE SEQUENCE [LARGE SCALE GENOMIC DNA]</scope>
    <source>
        <strain evidence="2">ATCC 23117 / DSM 6794 / NBRC 15988 / NCIMB 1366 / Sio-4</strain>
    </source>
</reference>
<proteinExistence type="predicted"/>
<dbReference type="AlphaFoldDB" id="I4AIF7"/>
<accession>I4AIF7</accession>
<dbReference type="OrthoDB" id="667454at2"/>
<name>I4AIF7_BERLS</name>
<dbReference type="HOGENOM" id="CLU_414330_0_0_10"/>
<gene>
    <name evidence="1" type="ordered locus">Fleli_1310</name>
</gene>
<sequence length="662" mass="75946" precursor="true">MSKLIKLPLLVPFLFFYFMISSCTEIVEPKAPNPSSEIYTGNICFKQTGCNYMIAYLNDSSYILIDDYFNVCNEGDIVEVNTKTHGYDNAYNVTQNKNIKIYVDDLGTSEATALEEWEKACQTDDLYKEKGVVCFQNITCDYTIICLENGGYSLIKDYNKISKEGDIVVGRFESFGIDYAYNITQNKTFSMTVSNLEFSEEVIIAAWEDKCRKDELYKEKGVVYFKSPICDYMIVHLDNGNYSVVKNYYDDSNEGDTLIGKFESVGTDYAYNVTQDRNVRVDVKNYHSSENNALKTWSTSCADSEPFIESGTVYFKSTICDYMIVHLDNGNYSVVENYDNTSNEGDILIGKLETLGNREIYNVTQDRNVRVDVEDYRLSENDALKTWSKSCADSEPYIESGTVYFKSTICDYIVVYLDNGNYSIIENYDNINEEGDIMIGSFQSYGSDDAYNVTQDRNVRIYVEDYRLSENNALKKWSEACVDNDPYIKSGTVCFENTICNYMMICLDNGNYSIGEDYQDICEEGDVLIGRFQRSGTNEAYNITKRKNVRIDVDTWEYSESRAMEKWSEVCVDSEPYIESGTVCLKTYDCDYMIVCLDNGTYSVVEDYQDICNEGDILIGKFQQSSTNEVYNITQGEIIRIDIESSENYEDDAVEKWQEKCE</sequence>
<evidence type="ECO:0000313" key="1">
    <source>
        <dbReference type="EMBL" id="AFM03742.1"/>
    </source>
</evidence>